<feature type="region of interest" description="Disordered" evidence="1">
    <location>
        <begin position="1"/>
        <end position="21"/>
    </location>
</feature>
<sequence length="59" mass="6609">MAPKSIRNTELEDRLDEPQEAHVTADHAEPDLFEALESDSGQVTLASPYLSERKPAMDR</sequence>
<organism evidence="2 3">
    <name type="scientific">Dietzia maris</name>
    <dbReference type="NCBI Taxonomy" id="37915"/>
    <lineage>
        <taxon>Bacteria</taxon>
        <taxon>Bacillati</taxon>
        <taxon>Actinomycetota</taxon>
        <taxon>Actinomycetes</taxon>
        <taxon>Mycobacteriales</taxon>
        <taxon>Dietziaceae</taxon>
        <taxon>Dietzia</taxon>
    </lineage>
</organism>
<name>A0ABT8H2E5_9ACTN</name>
<protein>
    <submittedName>
        <fullName evidence="2">Uncharacterized protein</fullName>
    </submittedName>
</protein>
<gene>
    <name evidence="2" type="ORF">QYF62_11310</name>
</gene>
<keyword evidence="3" id="KW-1185">Reference proteome</keyword>
<comment type="caution">
    <text evidence="2">The sequence shown here is derived from an EMBL/GenBank/DDBJ whole genome shotgun (WGS) entry which is preliminary data.</text>
</comment>
<dbReference type="Proteomes" id="UP001172702">
    <property type="component" value="Unassembled WGS sequence"/>
</dbReference>
<feature type="compositionally biased region" description="Basic and acidic residues" evidence="1">
    <location>
        <begin position="7"/>
        <end position="21"/>
    </location>
</feature>
<evidence type="ECO:0000256" key="1">
    <source>
        <dbReference type="SAM" id="MobiDB-lite"/>
    </source>
</evidence>
<reference evidence="2 3" key="1">
    <citation type="submission" date="2023-07" db="EMBL/GenBank/DDBJ databases">
        <title>Strategy for survival of the halotoleranting strain Dietzia MX2 from the Yakshinskoe mineral salts deposit.</title>
        <authorList>
            <person name="Kharitonova M.A."/>
            <person name="Kupriyanova-Ashina F.G."/>
            <person name="Shakirov T.R."/>
            <person name="Vafina M.S."/>
            <person name="Ilinskaya O.N."/>
        </authorList>
    </citation>
    <scope>NUCLEOTIDE SEQUENCE [LARGE SCALE GENOMIC DNA]</scope>
    <source>
        <strain evidence="2 3">MX2</strain>
    </source>
</reference>
<dbReference type="EMBL" id="JAUHTB010000012">
    <property type="protein sequence ID" value="MDN4506640.1"/>
    <property type="molecule type" value="Genomic_DNA"/>
</dbReference>
<accession>A0ABT8H2E5</accession>
<evidence type="ECO:0000313" key="3">
    <source>
        <dbReference type="Proteomes" id="UP001172702"/>
    </source>
</evidence>
<evidence type="ECO:0000313" key="2">
    <source>
        <dbReference type="EMBL" id="MDN4506640.1"/>
    </source>
</evidence>
<feature type="region of interest" description="Disordered" evidence="1">
    <location>
        <begin position="35"/>
        <end position="59"/>
    </location>
</feature>
<dbReference type="RefSeq" id="WP_301162671.1">
    <property type="nucleotide sequence ID" value="NZ_JAUHTB010000012.1"/>
</dbReference>
<proteinExistence type="predicted"/>